<dbReference type="PANTHER" id="PTHR30386:SF26">
    <property type="entry name" value="TRANSPORT PROTEIN COMB"/>
    <property type="match status" value="1"/>
</dbReference>
<evidence type="ECO:0000256" key="5">
    <source>
        <dbReference type="ARBA" id="ARBA00022519"/>
    </source>
</evidence>
<evidence type="ECO:0000259" key="12">
    <source>
        <dbReference type="Pfam" id="PF26002"/>
    </source>
</evidence>
<evidence type="ECO:0000256" key="9">
    <source>
        <dbReference type="RuleBase" id="RU365093"/>
    </source>
</evidence>
<feature type="domain" description="AprE-like beta-barrel" evidence="12">
    <location>
        <begin position="330"/>
        <end position="416"/>
    </location>
</feature>
<dbReference type="InterPro" id="IPR010129">
    <property type="entry name" value="T1SS_HlyD"/>
</dbReference>
<feature type="transmembrane region" description="Helical" evidence="9">
    <location>
        <begin position="27"/>
        <end position="47"/>
    </location>
</feature>
<dbReference type="PRINTS" id="PR01490">
    <property type="entry name" value="RTXTOXIND"/>
</dbReference>
<evidence type="ECO:0000256" key="2">
    <source>
        <dbReference type="ARBA" id="ARBA00009477"/>
    </source>
</evidence>
<organism evidence="13 14">
    <name type="scientific">Aestuariispira insulae</name>
    <dbReference type="NCBI Taxonomy" id="1461337"/>
    <lineage>
        <taxon>Bacteria</taxon>
        <taxon>Pseudomonadati</taxon>
        <taxon>Pseudomonadota</taxon>
        <taxon>Alphaproteobacteria</taxon>
        <taxon>Rhodospirillales</taxon>
        <taxon>Kiloniellaceae</taxon>
        <taxon>Aestuariispira</taxon>
    </lineage>
</organism>
<dbReference type="AlphaFoldDB" id="A0A3D9HI57"/>
<evidence type="ECO:0000313" key="13">
    <source>
        <dbReference type="EMBL" id="RED49177.1"/>
    </source>
</evidence>
<evidence type="ECO:0000256" key="8">
    <source>
        <dbReference type="ARBA" id="ARBA00023136"/>
    </source>
</evidence>
<dbReference type="Gene3D" id="2.40.50.100">
    <property type="match status" value="1"/>
</dbReference>
<dbReference type="EMBL" id="QRDW01000006">
    <property type="protein sequence ID" value="RED49177.1"/>
    <property type="molecule type" value="Genomic_DNA"/>
</dbReference>
<evidence type="ECO:0000256" key="7">
    <source>
        <dbReference type="ARBA" id="ARBA00022989"/>
    </source>
</evidence>
<keyword evidence="6 9" id="KW-0812">Transmembrane</keyword>
<evidence type="ECO:0000256" key="10">
    <source>
        <dbReference type="SAM" id="Coils"/>
    </source>
</evidence>
<dbReference type="PROSITE" id="PS00543">
    <property type="entry name" value="HLYD_FAMILY"/>
    <property type="match status" value="1"/>
</dbReference>
<reference evidence="13 14" key="1">
    <citation type="submission" date="2018-07" db="EMBL/GenBank/DDBJ databases">
        <title>Genomic Encyclopedia of Type Strains, Phase III (KMG-III): the genomes of soil and plant-associated and newly described type strains.</title>
        <authorList>
            <person name="Whitman W."/>
        </authorList>
    </citation>
    <scope>NUCLEOTIDE SEQUENCE [LARGE SCALE GENOMIC DNA]</scope>
    <source>
        <strain evidence="13 14">CECT 8488</strain>
    </source>
</reference>
<evidence type="ECO:0000256" key="4">
    <source>
        <dbReference type="ARBA" id="ARBA00022475"/>
    </source>
</evidence>
<evidence type="ECO:0000256" key="6">
    <source>
        <dbReference type="ARBA" id="ARBA00022692"/>
    </source>
</evidence>
<evidence type="ECO:0000256" key="1">
    <source>
        <dbReference type="ARBA" id="ARBA00004377"/>
    </source>
</evidence>
<dbReference type="RefSeq" id="WP_115937374.1">
    <property type="nucleotide sequence ID" value="NZ_QRDW01000006.1"/>
</dbReference>
<dbReference type="Pfam" id="PF26002">
    <property type="entry name" value="Beta-barrel_AprE"/>
    <property type="match status" value="1"/>
</dbReference>
<evidence type="ECO:0000259" key="11">
    <source>
        <dbReference type="Pfam" id="PF25994"/>
    </source>
</evidence>
<accession>A0A3D9HI57</accession>
<dbReference type="Gene3D" id="2.40.30.170">
    <property type="match status" value="1"/>
</dbReference>
<keyword evidence="10" id="KW-0175">Coiled coil</keyword>
<dbReference type="SUPFAM" id="SSF111369">
    <property type="entry name" value="HlyD-like secretion proteins"/>
    <property type="match status" value="1"/>
</dbReference>
<keyword evidence="8 9" id="KW-0472">Membrane</keyword>
<gene>
    <name evidence="13" type="ORF">DFP90_106155</name>
</gene>
<dbReference type="GO" id="GO:0009306">
    <property type="term" value="P:protein secretion"/>
    <property type="evidence" value="ECO:0007669"/>
    <property type="project" value="InterPro"/>
</dbReference>
<sequence length="439" mass="49059">MTDDRSWERDIADSEMGPIVGRGTSRVAHLLLFFIVAFFAIFVIWAYNAELDEVTRGEGKIIPSGQTKVVQHLEGGIISDLLIQEGQEVQAGEVLLRIENRSAEAELEEKRKQSMNLQGQIARLKAEISGAMEIDFPDIVVDTAPDIARQEQSLFEARRSQLAQQVKILANQHQQKLQELNELNARITQLRKSRQIAQKEYDLLKPLVDEGISPILDLYRVEQKLQDLNSEISSVQLAIPRTRTQVAEAKGRVDEKRQAFRTEAQQLLNQVQVEASALEEAITAGVDRAVRTDVRSPVRGTVKQVLKNTIGGVVRPGDDLVEIVPLEDKLLVEARIRPADRAQLWPGLPAVVKVSAYDFSIYGGLDATLVDISPDTITDEQGETFYRIRLRTADTKLGADKPIRTGMTATVDILTGQKTVLDYLMKPILKAKDNALRER</sequence>
<dbReference type="InterPro" id="IPR050739">
    <property type="entry name" value="MFP"/>
</dbReference>
<evidence type="ECO:0000256" key="3">
    <source>
        <dbReference type="ARBA" id="ARBA00022448"/>
    </source>
</evidence>
<dbReference type="NCBIfam" id="TIGR01843">
    <property type="entry name" value="type_I_hlyD"/>
    <property type="match status" value="1"/>
</dbReference>
<dbReference type="OrthoDB" id="9810980at2"/>
<keyword evidence="3 9" id="KW-0813">Transport</keyword>
<dbReference type="GO" id="GO:0005886">
    <property type="term" value="C:plasma membrane"/>
    <property type="evidence" value="ECO:0007669"/>
    <property type="project" value="UniProtKB-SubCell"/>
</dbReference>
<keyword evidence="14" id="KW-1185">Reference proteome</keyword>
<protein>
    <recommendedName>
        <fullName evidence="9">Membrane fusion protein (MFP) family protein</fullName>
    </recommendedName>
</protein>
<feature type="coiled-coil region" evidence="10">
    <location>
        <begin position="93"/>
        <end position="127"/>
    </location>
</feature>
<proteinExistence type="inferred from homology"/>
<comment type="subcellular location">
    <subcellularLocation>
        <location evidence="1 9">Cell inner membrane</location>
        <topology evidence="1 9">Single-pass membrane protein</topology>
    </subcellularLocation>
</comment>
<keyword evidence="7 9" id="KW-1133">Transmembrane helix</keyword>
<dbReference type="Proteomes" id="UP000256845">
    <property type="component" value="Unassembled WGS sequence"/>
</dbReference>
<keyword evidence="4 9" id="KW-1003">Cell membrane</keyword>
<dbReference type="InterPro" id="IPR006144">
    <property type="entry name" value="Secretion_HlyD_CS"/>
</dbReference>
<dbReference type="Pfam" id="PF25994">
    <property type="entry name" value="HH_AprE"/>
    <property type="match status" value="1"/>
</dbReference>
<feature type="coiled-coil region" evidence="10">
    <location>
        <begin position="163"/>
        <end position="200"/>
    </location>
</feature>
<keyword evidence="5 9" id="KW-0997">Cell inner membrane</keyword>
<dbReference type="InterPro" id="IPR058781">
    <property type="entry name" value="HH_AprE-like"/>
</dbReference>
<feature type="domain" description="AprE-like long alpha-helical hairpin" evidence="11">
    <location>
        <begin position="103"/>
        <end position="287"/>
    </location>
</feature>
<dbReference type="PANTHER" id="PTHR30386">
    <property type="entry name" value="MEMBRANE FUSION SUBUNIT OF EMRAB-TOLC MULTIDRUG EFFLUX PUMP"/>
    <property type="match status" value="1"/>
</dbReference>
<evidence type="ECO:0000313" key="14">
    <source>
        <dbReference type="Proteomes" id="UP000256845"/>
    </source>
</evidence>
<comment type="caution">
    <text evidence="13">The sequence shown here is derived from an EMBL/GenBank/DDBJ whole genome shotgun (WGS) entry which is preliminary data.</text>
</comment>
<name>A0A3D9HI57_9PROT</name>
<comment type="similarity">
    <text evidence="2 9">Belongs to the membrane fusion protein (MFP) (TC 8.A.1) family.</text>
</comment>
<dbReference type="InterPro" id="IPR058982">
    <property type="entry name" value="Beta-barrel_AprE"/>
</dbReference>